<dbReference type="Pfam" id="PF02898">
    <property type="entry name" value="NO_synthase"/>
    <property type="match status" value="1"/>
</dbReference>
<evidence type="ECO:0000259" key="11">
    <source>
        <dbReference type="PROSITE" id="PS50902"/>
    </source>
</evidence>
<comment type="cofactor">
    <cofactor evidence="1">
        <name>FMN</name>
        <dbReference type="ChEBI" id="CHEBI:58210"/>
    </cofactor>
</comment>
<evidence type="ECO:0000256" key="2">
    <source>
        <dbReference type="ARBA" id="ARBA00006267"/>
    </source>
</evidence>
<dbReference type="GO" id="GO:0004517">
    <property type="term" value="F:nitric-oxide synthase activity"/>
    <property type="evidence" value="ECO:0007669"/>
    <property type="project" value="UniProtKB-EC"/>
</dbReference>
<dbReference type="Gene3D" id="3.40.50.360">
    <property type="match status" value="1"/>
</dbReference>
<feature type="compositionally biased region" description="Low complexity" evidence="10">
    <location>
        <begin position="18"/>
        <end position="33"/>
    </location>
</feature>
<feature type="compositionally biased region" description="Low complexity" evidence="10">
    <location>
        <begin position="40"/>
        <end position="54"/>
    </location>
</feature>
<keyword evidence="5" id="KW-0288">FMN</keyword>
<sequence length="1109" mass="124106">MNHTRHDSMFTYRRAAQTTSSTTSSPPTELSETNDTGYNSDSRCPSSSSKSSLHVDVAAVQADVIDPSGERDHFQKQTDSEFDRIRNACPVLRSTACDEEFCQAGRMIKTREPRVGQDREISKVQEEAIDFLRQLHRDGIIATEEKLSARRDHVLQELQQTSQLVQLSGRLPNEVEGNSKLSTCEQSMLAGGVWWQKFEELEHGLRLAWQNSAKCIMRSESFSLQLCDLRHVTTSREMGSTLVENMKKAFNNGTITPTVCVFPARLPGQRGPLVWNGQLLSFAGYKNDDDTILGDPANVALTEAIIELGWQPPQLRTQWDLLPLVTMAEGDEPYITSISEDDFPLVRIKHPDHELAFEKLSLRWVAAPALSQLGFDIGGVQYTATPFMGWFMDAEIGVRDLADSFRYNVLPKIVVALGWAEDEASFERAPEHERLAKLSKAQAELTYAVCHSYREAGVMMSDSLTASSMYCNFDDEHLREKGYRLPANPYWLAPPQGSIVPIWHRGGAPNYQPTPLICKHVQSPIKAWRREVQERSAQASLQHRERHDSCWTEVGTTGHAEAHEQLRKEEPKSTVHIHYCTAANTARKLAGELHRRLSKSAGTTYRIQKPGTLNGVRPDTLSRDDTVLIIASTTGHGEIPANGAKFAKDLQSSFDALDLNFMIFGNGSTLYHDTYNAAAKQIYKILQQKGARPLASGLFEGDTAVNDPPWEHFEKWIAEVEKELGVACDLDESRATLTETHLATSSKFDIVAQYRPAQLMKCSGEKPSGILHVTLDVKDLHYDALSHVTVIPANAENDVKRALRILRLNGREPLPDANDMQTAMFLRDFVDFDCPFATVNWTDRLGLLSSRRTWFERLPLRDALQAMPRILTSSVFLRDVFAAMPLKTPRTYSTACCQDLLKARGRGHQLELLVQSRHQGLMANFFKIAPSGTSLRIRHHESKWSALLQDDSKPVICFATGSGLAPIRSLLQHRLHLTRKSYVENEDNVPPPGPITLILGFRPTDTNTIHSAIQEPISAGVVDMCLLTPSNPTKLRAQDRIFESGIREHIEKKIRNEQASVLVCASSQAADDFEANLNGLIGCHVRTALDERYVKEVFLTRGAKTDDTV</sequence>
<dbReference type="InterPro" id="IPR029039">
    <property type="entry name" value="Flavoprotein-like_sf"/>
</dbReference>
<evidence type="ECO:0000313" key="13">
    <source>
        <dbReference type="Proteomes" id="UP000825890"/>
    </source>
</evidence>
<evidence type="ECO:0000256" key="6">
    <source>
        <dbReference type="ARBA" id="ARBA00022723"/>
    </source>
</evidence>
<dbReference type="Gene3D" id="3.90.340.10">
    <property type="entry name" value="Nitric Oxide Synthase, Chain A, domain 1"/>
    <property type="match status" value="1"/>
</dbReference>
<comment type="caution">
    <text evidence="12">The sequence shown here is derived from an EMBL/GenBank/DDBJ whole genome shotgun (WGS) entry which is preliminary data.</text>
</comment>
<accession>A0A9P3FMT8</accession>
<reference evidence="12 13" key="1">
    <citation type="submission" date="2021-01" db="EMBL/GenBank/DDBJ databases">
        <title>Cercospora kikuchii MAFF 305040 whole genome shotgun sequence.</title>
        <authorList>
            <person name="Kashiwa T."/>
            <person name="Suzuki T."/>
        </authorList>
    </citation>
    <scope>NUCLEOTIDE SEQUENCE [LARGE SCALE GENOMIC DNA]</scope>
    <source>
        <strain evidence="12 13">MAFF 305040</strain>
    </source>
</reference>
<dbReference type="InterPro" id="IPR017938">
    <property type="entry name" value="Riboflavin_synthase-like_b-brl"/>
</dbReference>
<dbReference type="GO" id="GO:0006809">
    <property type="term" value="P:nitric oxide biosynthetic process"/>
    <property type="evidence" value="ECO:0007669"/>
    <property type="project" value="InterPro"/>
</dbReference>
<dbReference type="SUPFAM" id="SSF63380">
    <property type="entry name" value="Riboflavin synthase domain-like"/>
    <property type="match status" value="1"/>
</dbReference>
<dbReference type="Pfam" id="PF00258">
    <property type="entry name" value="Flavodoxin_1"/>
    <property type="match status" value="1"/>
</dbReference>
<evidence type="ECO:0000256" key="10">
    <source>
        <dbReference type="SAM" id="MobiDB-lite"/>
    </source>
</evidence>
<dbReference type="PROSITE" id="PS50902">
    <property type="entry name" value="FLAVODOXIN_LIKE"/>
    <property type="match status" value="1"/>
</dbReference>
<dbReference type="GO" id="GO:0005516">
    <property type="term" value="F:calmodulin binding"/>
    <property type="evidence" value="ECO:0007669"/>
    <property type="project" value="UniProtKB-KW"/>
</dbReference>
<dbReference type="InterPro" id="IPR044940">
    <property type="entry name" value="NOS_dom_2"/>
</dbReference>
<dbReference type="EC" id="1.14.13.39" evidence="3"/>
<dbReference type="PANTHER" id="PTHR43410:SF1">
    <property type="entry name" value="NITRIC OXIDE SYNTHASE"/>
    <property type="match status" value="1"/>
</dbReference>
<feature type="domain" description="Flavodoxin-like" evidence="11">
    <location>
        <begin position="575"/>
        <end position="721"/>
    </location>
</feature>
<dbReference type="SUPFAM" id="SSF52343">
    <property type="entry name" value="Ferredoxin reductase-like, C-terminal NADP-linked domain"/>
    <property type="match status" value="1"/>
</dbReference>
<dbReference type="InterPro" id="IPR044944">
    <property type="entry name" value="NOS_dom_3"/>
</dbReference>
<evidence type="ECO:0000256" key="8">
    <source>
        <dbReference type="ARBA" id="ARBA00023002"/>
    </source>
</evidence>
<dbReference type="InterPro" id="IPR008254">
    <property type="entry name" value="Flavodoxin/NO_synth"/>
</dbReference>
<evidence type="ECO:0000256" key="7">
    <source>
        <dbReference type="ARBA" id="ARBA00022860"/>
    </source>
</evidence>
<comment type="similarity">
    <text evidence="2">Belongs to the NOS family.</text>
</comment>
<evidence type="ECO:0000313" key="12">
    <source>
        <dbReference type="EMBL" id="GIZ49867.1"/>
    </source>
</evidence>
<dbReference type="SUPFAM" id="SSF56512">
    <property type="entry name" value="Nitric oxide (NO) synthase oxygenase domain"/>
    <property type="match status" value="1"/>
</dbReference>
<evidence type="ECO:0000256" key="9">
    <source>
        <dbReference type="ARBA" id="ARBA00023004"/>
    </source>
</evidence>
<evidence type="ECO:0000256" key="5">
    <source>
        <dbReference type="ARBA" id="ARBA00022643"/>
    </source>
</evidence>
<proteinExistence type="inferred from homology"/>
<keyword evidence="8" id="KW-0560">Oxidoreductase</keyword>
<dbReference type="Gene3D" id="3.90.440.10">
    <property type="entry name" value="Nitric Oxide Synthase,Heme Domain,Chain A domain 2"/>
    <property type="match status" value="1"/>
</dbReference>
<keyword evidence="9" id="KW-0408">Iron</keyword>
<dbReference type="SUPFAM" id="SSF52218">
    <property type="entry name" value="Flavoproteins"/>
    <property type="match status" value="1"/>
</dbReference>
<evidence type="ECO:0000256" key="1">
    <source>
        <dbReference type="ARBA" id="ARBA00001917"/>
    </source>
</evidence>
<dbReference type="EMBL" id="BOLY01000009">
    <property type="protein sequence ID" value="GIZ49867.1"/>
    <property type="molecule type" value="Genomic_DNA"/>
</dbReference>
<dbReference type="InterPro" id="IPR044943">
    <property type="entry name" value="NOS_dom_1"/>
</dbReference>
<dbReference type="GeneID" id="68298460"/>
<dbReference type="GO" id="GO:0010181">
    <property type="term" value="F:FMN binding"/>
    <property type="evidence" value="ECO:0007669"/>
    <property type="project" value="InterPro"/>
</dbReference>
<feature type="region of interest" description="Disordered" evidence="10">
    <location>
        <begin position="1"/>
        <end position="54"/>
    </location>
</feature>
<dbReference type="GO" id="GO:0046872">
    <property type="term" value="F:metal ion binding"/>
    <property type="evidence" value="ECO:0007669"/>
    <property type="project" value="UniProtKB-KW"/>
</dbReference>
<organism evidence="12 13">
    <name type="scientific">Cercospora kikuchii</name>
    <dbReference type="NCBI Taxonomy" id="84275"/>
    <lineage>
        <taxon>Eukaryota</taxon>
        <taxon>Fungi</taxon>
        <taxon>Dikarya</taxon>
        <taxon>Ascomycota</taxon>
        <taxon>Pezizomycotina</taxon>
        <taxon>Dothideomycetes</taxon>
        <taxon>Dothideomycetidae</taxon>
        <taxon>Mycosphaerellales</taxon>
        <taxon>Mycosphaerellaceae</taxon>
        <taxon>Cercospora</taxon>
    </lineage>
</organism>
<dbReference type="InterPro" id="IPR039261">
    <property type="entry name" value="FNR_nucleotide-bd"/>
</dbReference>
<keyword evidence="13" id="KW-1185">Reference proteome</keyword>
<keyword evidence="7" id="KW-0112">Calmodulin-binding</keyword>
<dbReference type="PANTHER" id="PTHR43410">
    <property type="entry name" value="NITRIC OXIDE SYNTHASE OXYGENASE"/>
    <property type="match status" value="1"/>
</dbReference>
<evidence type="ECO:0000256" key="3">
    <source>
        <dbReference type="ARBA" id="ARBA00012989"/>
    </source>
</evidence>
<dbReference type="Gene3D" id="3.90.1230.10">
    <property type="entry name" value="Nitric Oxide Synthase, Chain A, domain 3"/>
    <property type="match status" value="1"/>
</dbReference>
<dbReference type="InterPro" id="IPR036119">
    <property type="entry name" value="NOS_N_sf"/>
</dbReference>
<keyword evidence="6" id="KW-0479">Metal-binding</keyword>
<dbReference type="OrthoDB" id="1856718at2759"/>
<dbReference type="Proteomes" id="UP000825890">
    <property type="component" value="Unassembled WGS sequence"/>
</dbReference>
<dbReference type="AlphaFoldDB" id="A0A9P3FMT8"/>
<dbReference type="RefSeq" id="XP_044664354.1">
    <property type="nucleotide sequence ID" value="XM_044808419.1"/>
</dbReference>
<dbReference type="InterPro" id="IPR050607">
    <property type="entry name" value="NOS"/>
</dbReference>
<name>A0A9P3FMT8_9PEZI</name>
<keyword evidence="5" id="KW-0285">Flavoprotein</keyword>
<dbReference type="InterPro" id="IPR004030">
    <property type="entry name" value="NOS_N"/>
</dbReference>
<keyword evidence="4" id="KW-0349">Heme</keyword>
<gene>
    <name evidence="12" type="ORF">CKM354_001288500</name>
</gene>
<dbReference type="Gene3D" id="3.40.50.80">
    <property type="entry name" value="Nucleotide-binding domain of ferredoxin-NADP reductase (FNR) module"/>
    <property type="match status" value="1"/>
</dbReference>
<protein>
    <recommendedName>
        <fullName evidence="3">nitric-oxide synthase (NADPH)</fullName>
        <ecNumber evidence="3">1.14.13.39</ecNumber>
    </recommendedName>
</protein>
<evidence type="ECO:0000256" key="4">
    <source>
        <dbReference type="ARBA" id="ARBA00022617"/>
    </source>
</evidence>